<evidence type="ECO:0000313" key="3">
    <source>
        <dbReference type="EMBL" id="VAW48401.1"/>
    </source>
</evidence>
<dbReference type="PROSITE" id="PS51371">
    <property type="entry name" value="CBS"/>
    <property type="match status" value="2"/>
</dbReference>
<dbReference type="InterPro" id="IPR000644">
    <property type="entry name" value="CBS_dom"/>
</dbReference>
<dbReference type="AlphaFoldDB" id="A0A3B0VZD8"/>
<dbReference type="InterPro" id="IPR051257">
    <property type="entry name" value="Diverse_CBS-Domain"/>
</dbReference>
<dbReference type="EMBL" id="UOFC01000206">
    <property type="protein sequence ID" value="VAW48401.1"/>
    <property type="molecule type" value="Genomic_DNA"/>
</dbReference>
<reference evidence="3" key="1">
    <citation type="submission" date="2018-06" db="EMBL/GenBank/DDBJ databases">
        <authorList>
            <person name="Zhirakovskaya E."/>
        </authorList>
    </citation>
    <scope>NUCLEOTIDE SEQUENCE</scope>
</reference>
<dbReference type="PANTHER" id="PTHR43080:SF2">
    <property type="entry name" value="CBS DOMAIN-CONTAINING PROTEIN"/>
    <property type="match status" value="1"/>
</dbReference>
<organism evidence="3">
    <name type="scientific">hydrothermal vent metagenome</name>
    <dbReference type="NCBI Taxonomy" id="652676"/>
    <lineage>
        <taxon>unclassified sequences</taxon>
        <taxon>metagenomes</taxon>
        <taxon>ecological metagenomes</taxon>
    </lineage>
</organism>
<evidence type="ECO:0000259" key="2">
    <source>
        <dbReference type="PROSITE" id="PS51371"/>
    </source>
</evidence>
<accession>A0A3B0VZD8</accession>
<dbReference type="SMART" id="SM00116">
    <property type="entry name" value="CBS"/>
    <property type="match status" value="2"/>
</dbReference>
<proteinExistence type="predicted"/>
<dbReference type="Pfam" id="PF00571">
    <property type="entry name" value="CBS"/>
    <property type="match status" value="2"/>
</dbReference>
<feature type="domain" description="CBS" evidence="2">
    <location>
        <begin position="83"/>
        <end position="140"/>
    </location>
</feature>
<evidence type="ECO:0000256" key="1">
    <source>
        <dbReference type="ARBA" id="ARBA00023122"/>
    </source>
</evidence>
<dbReference type="PANTHER" id="PTHR43080">
    <property type="entry name" value="CBS DOMAIN-CONTAINING PROTEIN CBSX3, MITOCHONDRIAL"/>
    <property type="match status" value="1"/>
</dbReference>
<dbReference type="InterPro" id="IPR046342">
    <property type="entry name" value="CBS_dom_sf"/>
</dbReference>
<dbReference type="SUPFAM" id="SSF54631">
    <property type="entry name" value="CBS-domain pair"/>
    <property type="match status" value="1"/>
</dbReference>
<feature type="domain" description="CBS" evidence="2">
    <location>
        <begin position="152"/>
        <end position="210"/>
    </location>
</feature>
<sequence>MFIVYSPEGQSFIGAPKATTPPLKVDPLKRSSPIKDDVKEGFNLNENIDLRASNNTAVHAYKATKATQKHPTRRVVVKVAEIMSSPVKVILNESSIEEAWLLMQEHQIQHLPVTNLEGLIGICSQRDVLNRIIVNKEGKLEGAKREMVADVMHTRVITTTADTDIRHVANMLTQHDIGALVIMDDFQQPVGIVTRGDIIKRFANEPPLKLYI</sequence>
<gene>
    <name evidence="3" type="ORF">MNBD_GAMMA03-960</name>
</gene>
<name>A0A3B0VZD8_9ZZZZ</name>
<keyword evidence="1" id="KW-0129">CBS domain</keyword>
<protein>
    <recommendedName>
        <fullName evidence="2">CBS domain-containing protein</fullName>
    </recommendedName>
</protein>
<dbReference type="Gene3D" id="3.10.580.10">
    <property type="entry name" value="CBS-domain"/>
    <property type="match status" value="2"/>
</dbReference>